<keyword evidence="7" id="KW-0653">Protein transport</keyword>
<comment type="similarity">
    <text evidence="2 7">Belongs to the ExbD/TolR family.</text>
</comment>
<dbReference type="GO" id="GO:0005886">
    <property type="term" value="C:plasma membrane"/>
    <property type="evidence" value="ECO:0007669"/>
    <property type="project" value="UniProtKB-SubCell"/>
</dbReference>
<dbReference type="GO" id="GO:0022857">
    <property type="term" value="F:transmembrane transporter activity"/>
    <property type="evidence" value="ECO:0007669"/>
    <property type="project" value="InterPro"/>
</dbReference>
<evidence type="ECO:0000256" key="5">
    <source>
        <dbReference type="ARBA" id="ARBA00022989"/>
    </source>
</evidence>
<evidence type="ECO:0000313" key="9">
    <source>
        <dbReference type="Proteomes" id="UP000441336"/>
    </source>
</evidence>
<organism evidence="8 9">
    <name type="scientific">Hymenobacter ginkgonis</name>
    <dbReference type="NCBI Taxonomy" id="2682976"/>
    <lineage>
        <taxon>Bacteria</taxon>
        <taxon>Pseudomonadati</taxon>
        <taxon>Bacteroidota</taxon>
        <taxon>Cytophagia</taxon>
        <taxon>Cytophagales</taxon>
        <taxon>Hymenobacteraceae</taxon>
        <taxon>Hymenobacter</taxon>
    </lineage>
</organism>
<keyword evidence="5" id="KW-1133">Transmembrane helix</keyword>
<evidence type="ECO:0000313" key="8">
    <source>
        <dbReference type="EMBL" id="MVN75855.1"/>
    </source>
</evidence>
<evidence type="ECO:0000256" key="7">
    <source>
        <dbReference type="RuleBase" id="RU003879"/>
    </source>
</evidence>
<evidence type="ECO:0000256" key="1">
    <source>
        <dbReference type="ARBA" id="ARBA00004162"/>
    </source>
</evidence>
<evidence type="ECO:0000256" key="6">
    <source>
        <dbReference type="ARBA" id="ARBA00023136"/>
    </source>
</evidence>
<dbReference type="InterPro" id="IPR003400">
    <property type="entry name" value="ExbD"/>
</dbReference>
<gene>
    <name evidence="8" type="ORF">GO988_05905</name>
</gene>
<dbReference type="PANTHER" id="PTHR30558">
    <property type="entry name" value="EXBD MEMBRANE COMPONENT OF PMF-DRIVEN MACROMOLECULE IMPORT SYSTEM"/>
    <property type="match status" value="1"/>
</dbReference>
<reference evidence="8 9" key="1">
    <citation type="submission" date="2019-12" db="EMBL/GenBank/DDBJ databases">
        <title>Hymenobacter sp. HMF4947 Genome sequencing and assembly.</title>
        <authorList>
            <person name="Kang H."/>
            <person name="Cha I."/>
            <person name="Kim H."/>
            <person name="Joh K."/>
        </authorList>
    </citation>
    <scope>NUCLEOTIDE SEQUENCE [LARGE SCALE GENOMIC DNA]</scope>
    <source>
        <strain evidence="8 9">HMF4947</strain>
    </source>
</reference>
<sequence length="211" mass="23381">MPKVKPHRTSPSLDMTPMVDLAFLLVTFFMLTTQFRPDEAVVVDPPSSTSDLRAPESDILTLTIDSKKRVFFGYDKAPVKEAAIRAVGAKYGVTFTPSQIKQFSLMPNFGVPITQLGSYLDKDTEQRKALNPSLPGVPYDSLNNQMIDWIMEARKANAALFKKPTFLAIRGDGDADVQTVQTVIKELQEKDINRFNLVTSLEMKPVAGAAQ</sequence>
<dbReference type="EMBL" id="WQKZ01000002">
    <property type="protein sequence ID" value="MVN75855.1"/>
    <property type="molecule type" value="Genomic_DNA"/>
</dbReference>
<accession>A0A7K1TBU2</accession>
<keyword evidence="6" id="KW-0472">Membrane</keyword>
<dbReference type="Proteomes" id="UP000441336">
    <property type="component" value="Unassembled WGS sequence"/>
</dbReference>
<keyword evidence="3" id="KW-1003">Cell membrane</keyword>
<dbReference type="RefSeq" id="WP_157562952.1">
    <property type="nucleotide sequence ID" value="NZ_WQKZ01000002.1"/>
</dbReference>
<name>A0A7K1TBU2_9BACT</name>
<keyword evidence="7" id="KW-0813">Transport</keyword>
<protein>
    <submittedName>
        <fullName evidence="8">Biopolymer transporter ExbD</fullName>
    </submittedName>
</protein>
<dbReference type="GO" id="GO:0015031">
    <property type="term" value="P:protein transport"/>
    <property type="evidence" value="ECO:0007669"/>
    <property type="project" value="UniProtKB-KW"/>
</dbReference>
<dbReference type="AlphaFoldDB" id="A0A7K1TBU2"/>
<keyword evidence="9" id="KW-1185">Reference proteome</keyword>
<evidence type="ECO:0000256" key="2">
    <source>
        <dbReference type="ARBA" id="ARBA00005811"/>
    </source>
</evidence>
<evidence type="ECO:0000256" key="3">
    <source>
        <dbReference type="ARBA" id="ARBA00022475"/>
    </source>
</evidence>
<comment type="subcellular location">
    <subcellularLocation>
        <location evidence="1">Cell membrane</location>
        <topology evidence="1">Single-pass membrane protein</topology>
    </subcellularLocation>
    <subcellularLocation>
        <location evidence="7">Cell membrane</location>
        <topology evidence="7">Single-pass type II membrane protein</topology>
    </subcellularLocation>
</comment>
<proteinExistence type="inferred from homology"/>
<evidence type="ECO:0000256" key="4">
    <source>
        <dbReference type="ARBA" id="ARBA00022692"/>
    </source>
</evidence>
<comment type="caution">
    <text evidence="8">The sequence shown here is derived from an EMBL/GenBank/DDBJ whole genome shotgun (WGS) entry which is preliminary data.</text>
</comment>
<dbReference type="Pfam" id="PF02472">
    <property type="entry name" value="ExbD"/>
    <property type="match status" value="1"/>
</dbReference>
<dbReference type="PANTHER" id="PTHR30558:SF3">
    <property type="entry name" value="BIOPOLYMER TRANSPORT PROTEIN EXBD-RELATED"/>
    <property type="match status" value="1"/>
</dbReference>
<keyword evidence="4 7" id="KW-0812">Transmembrane</keyword>